<protein>
    <submittedName>
        <fullName evidence="1">Uncharacterized protein</fullName>
    </submittedName>
</protein>
<dbReference type="Proteomes" id="UP000316888">
    <property type="component" value="Unassembled WGS sequence"/>
</dbReference>
<evidence type="ECO:0000313" key="2">
    <source>
        <dbReference type="Proteomes" id="UP000316888"/>
    </source>
</evidence>
<accession>A0A502LG08</accession>
<proteinExistence type="predicted"/>
<reference evidence="1 2" key="1">
    <citation type="submission" date="2019-01" db="EMBL/GenBank/DDBJ databases">
        <title>Comparative genomic analysis identifies haemin-independent Haemophilus haemolyticus: a formal re-classification of Haemophilus intermedius.</title>
        <authorList>
            <person name="Harris T.M."/>
            <person name="Price E.P."/>
            <person name="Sarovich D.S."/>
            <person name="Norskov-Lauritsen N."/>
            <person name="Beissbarth J."/>
            <person name="Chang A.B."/>
            <person name="Smith-Vaughan H.C."/>
        </authorList>
    </citation>
    <scope>NUCLEOTIDE SEQUENCE [LARGE SCALE GENOMIC DNA]</scope>
    <source>
        <strain evidence="1 2">60824 B Hi-4</strain>
    </source>
</reference>
<comment type="caution">
    <text evidence="1">The sequence shown here is derived from an EMBL/GenBank/DDBJ whole genome shotgun (WGS) entry which is preliminary data.</text>
</comment>
<evidence type="ECO:0000313" key="1">
    <source>
        <dbReference type="EMBL" id="TPH23112.1"/>
    </source>
</evidence>
<name>A0A502LG08_HAEHA</name>
<gene>
    <name evidence="1" type="ORF">EUX48_03575</name>
</gene>
<dbReference type="EMBL" id="SDPB01000012">
    <property type="protein sequence ID" value="TPH23112.1"/>
    <property type="molecule type" value="Genomic_DNA"/>
</dbReference>
<organism evidence="1 2">
    <name type="scientific">Haemophilus haemolyticus</name>
    <dbReference type="NCBI Taxonomy" id="726"/>
    <lineage>
        <taxon>Bacteria</taxon>
        <taxon>Pseudomonadati</taxon>
        <taxon>Pseudomonadota</taxon>
        <taxon>Gammaproteobacteria</taxon>
        <taxon>Pasteurellales</taxon>
        <taxon>Pasteurellaceae</taxon>
        <taxon>Haemophilus</taxon>
    </lineage>
</organism>
<sequence>LKGDDWVLASNFHWNVVIQPDGTQYHIDRKGNYKKFDKDYIEQSSDRPLLGIFLEAFQLQNFFFEK</sequence>
<feature type="non-terminal residue" evidence="1">
    <location>
        <position position="1"/>
    </location>
</feature>
<dbReference type="AlphaFoldDB" id="A0A502LG08"/>